<dbReference type="PANTHER" id="PTHR48033">
    <property type="entry name" value="RNA-BINDING (RRM/RBD/RNP MOTIFS) FAMILY PROTEIN"/>
    <property type="match status" value="1"/>
</dbReference>
<evidence type="ECO:0000313" key="7">
    <source>
        <dbReference type="Proteomes" id="UP000274429"/>
    </source>
</evidence>
<evidence type="ECO:0000313" key="8">
    <source>
        <dbReference type="WBParaSite" id="TTAC_0000635301-mRNA-1"/>
    </source>
</evidence>
<dbReference type="AlphaFoldDB" id="A0A0R3WZV1"/>
<reference evidence="6 7" key="2">
    <citation type="submission" date="2018-11" db="EMBL/GenBank/DDBJ databases">
        <authorList>
            <consortium name="Pathogen Informatics"/>
        </authorList>
    </citation>
    <scope>NUCLEOTIDE SEQUENCE [LARGE SCALE GENOMIC DNA]</scope>
</reference>
<dbReference type="SUPFAM" id="SSF54928">
    <property type="entry name" value="RNA-binding domain, RBD"/>
    <property type="match status" value="3"/>
</dbReference>
<dbReference type="WBParaSite" id="TTAC_0000635301-mRNA-1">
    <property type="protein sequence ID" value="TTAC_0000635301-mRNA-1"/>
    <property type="gene ID" value="TTAC_0000635301"/>
</dbReference>
<feature type="domain" description="RRM" evidence="5">
    <location>
        <begin position="679"/>
        <end position="755"/>
    </location>
</feature>
<reference evidence="8" key="1">
    <citation type="submission" date="2017-02" db="UniProtKB">
        <authorList>
            <consortium name="WormBaseParasite"/>
        </authorList>
    </citation>
    <scope>IDENTIFICATION</scope>
</reference>
<feature type="coiled-coil region" evidence="4">
    <location>
        <begin position="114"/>
        <end position="141"/>
    </location>
</feature>
<dbReference type="SMART" id="SM00360">
    <property type="entry name" value="RRM"/>
    <property type="match status" value="4"/>
</dbReference>
<keyword evidence="3" id="KW-0694">RNA-binding</keyword>
<evidence type="ECO:0000256" key="2">
    <source>
        <dbReference type="ARBA" id="ARBA00023242"/>
    </source>
</evidence>
<evidence type="ECO:0000259" key="5">
    <source>
        <dbReference type="PROSITE" id="PS50102"/>
    </source>
</evidence>
<feature type="domain" description="RRM" evidence="5">
    <location>
        <begin position="446"/>
        <end position="512"/>
    </location>
</feature>
<dbReference type="GO" id="GO:0003723">
    <property type="term" value="F:RNA binding"/>
    <property type="evidence" value="ECO:0007669"/>
    <property type="project" value="UniProtKB-UniRule"/>
</dbReference>
<keyword evidence="2" id="KW-0539">Nucleus</keyword>
<dbReference type="OrthoDB" id="6245048at2759"/>
<sequence>MAESIRENRRSLITTCSACQHPAPFLHDCQHCQLSICSSCCASHYRKVAVSVQKLTCDLLKKKRKLEAIRNSLKAKFLHQESHLRDGIEEAVLRLKDASDRSLDLSTANLAAFFTAHQNELSALKEAIINIEERIAKCSHEEMPIPNTMGSLLDLKEELSCMKANTKIVLGEATKCEEPKLRVDHSIGLSRALETLSLIITTDQEDEDTEISCQDEVSEASSVIGPASTGRQVFVGGVPGKVDYKQLKEYFSRYGSVKNTFISHRKGFACITFESEESVPKALSQRFQVICGARMEVKEYIKKNCATSKAEVPIVASSSPPLVELEKVYIGGIPADTTRAALESELSRFGSVKKLDMVPHRGFGVVVFNDPQTTALAISKRYLDVDSKRVELLPFVPDKKARAASVLNTCDFFSSLRRSASHAATETANISSSPSTAEISPLEAQAKVFVGGVSCKTTMNSLASALSKLGPIKRVDIFQKKGFAIVVFERSVTADLAIFIHWYMVDDKMVELLPFVPNKKFEKSSDEHESSPVGNTESVDGASFVISLLVTFALDSTVLAVCQSTPDLVIIRNNLGIERACVLTFPISSSHPNRQRGGAVFAKPQNIQEVPKVKAQHLNGQEPVLIPPCSAKHKARLVFRSIKPAGWLGMQFSITPLFWLCSHSGLAHTSAVSSIVNARKLIIRGAGNGTTHANLRDYFHNYGPVDYVNVTGTEAWVVFKNEKTVNLVLATQPHFIRGRQIALSRPYGGGGSLLG</sequence>
<dbReference type="STRING" id="6205.A0A0R3WZV1"/>
<feature type="domain" description="RRM" evidence="5">
    <location>
        <begin position="231"/>
        <end position="308"/>
    </location>
</feature>
<name>A0A0R3WZV1_HYDTA</name>
<dbReference type="PANTHER" id="PTHR48033:SF10">
    <property type="entry name" value="RNA-BINDING PROTEIN SQUID"/>
    <property type="match status" value="1"/>
</dbReference>
<dbReference type="Gene3D" id="3.30.70.330">
    <property type="match status" value="4"/>
</dbReference>
<keyword evidence="7" id="KW-1185">Reference proteome</keyword>
<organism evidence="8">
    <name type="scientific">Hydatigena taeniaeformis</name>
    <name type="common">Feline tapeworm</name>
    <name type="synonym">Taenia taeniaeformis</name>
    <dbReference type="NCBI Taxonomy" id="6205"/>
    <lineage>
        <taxon>Eukaryota</taxon>
        <taxon>Metazoa</taxon>
        <taxon>Spiralia</taxon>
        <taxon>Lophotrochozoa</taxon>
        <taxon>Platyhelminthes</taxon>
        <taxon>Cestoda</taxon>
        <taxon>Eucestoda</taxon>
        <taxon>Cyclophyllidea</taxon>
        <taxon>Taeniidae</taxon>
        <taxon>Hydatigera</taxon>
    </lineage>
</organism>
<evidence type="ECO:0000313" key="6">
    <source>
        <dbReference type="EMBL" id="VDM30528.1"/>
    </source>
</evidence>
<dbReference type="Pfam" id="PF00076">
    <property type="entry name" value="RRM_1"/>
    <property type="match status" value="3"/>
</dbReference>
<protein>
    <submittedName>
        <fullName evidence="8">RRM domain-containing protein</fullName>
    </submittedName>
</protein>
<dbReference type="Proteomes" id="UP000274429">
    <property type="component" value="Unassembled WGS sequence"/>
</dbReference>
<accession>A0A0R3WZV1</accession>
<keyword evidence="4" id="KW-0175">Coiled coil</keyword>
<evidence type="ECO:0000256" key="4">
    <source>
        <dbReference type="SAM" id="Coils"/>
    </source>
</evidence>
<feature type="domain" description="RRM" evidence="5">
    <location>
        <begin position="326"/>
        <end position="390"/>
    </location>
</feature>
<gene>
    <name evidence="6" type="ORF">TTAC_LOCUS6338</name>
</gene>
<dbReference type="EMBL" id="UYWX01020299">
    <property type="protein sequence ID" value="VDM30528.1"/>
    <property type="molecule type" value="Genomic_DNA"/>
</dbReference>
<evidence type="ECO:0000256" key="3">
    <source>
        <dbReference type="PROSITE-ProRule" id="PRU00176"/>
    </source>
</evidence>
<dbReference type="InterPro" id="IPR035979">
    <property type="entry name" value="RBD_domain_sf"/>
</dbReference>
<dbReference type="InterPro" id="IPR000504">
    <property type="entry name" value="RRM_dom"/>
</dbReference>
<evidence type="ECO:0000256" key="1">
    <source>
        <dbReference type="ARBA" id="ARBA00004123"/>
    </source>
</evidence>
<comment type="subcellular location">
    <subcellularLocation>
        <location evidence="1">Nucleus</location>
    </subcellularLocation>
</comment>
<proteinExistence type="predicted"/>
<dbReference type="InterPro" id="IPR012677">
    <property type="entry name" value="Nucleotide-bd_a/b_plait_sf"/>
</dbReference>
<dbReference type="GO" id="GO:0010468">
    <property type="term" value="P:regulation of gene expression"/>
    <property type="evidence" value="ECO:0007669"/>
    <property type="project" value="TreeGrafter"/>
</dbReference>
<dbReference type="GO" id="GO:0005654">
    <property type="term" value="C:nucleoplasm"/>
    <property type="evidence" value="ECO:0007669"/>
    <property type="project" value="TreeGrafter"/>
</dbReference>
<dbReference type="GO" id="GO:0000785">
    <property type="term" value="C:chromatin"/>
    <property type="evidence" value="ECO:0007669"/>
    <property type="project" value="TreeGrafter"/>
</dbReference>
<dbReference type="PROSITE" id="PS50102">
    <property type="entry name" value="RRM"/>
    <property type="match status" value="4"/>
</dbReference>